<keyword evidence="1" id="KW-1133">Transmembrane helix</keyword>
<dbReference type="InterPro" id="IPR020269">
    <property type="entry name" value="Phage_Mu_Releasin"/>
</dbReference>
<proteinExistence type="predicted"/>
<keyword evidence="1" id="KW-0472">Membrane</keyword>
<sequence>MTPVPPPTTFDLGPALALVLAALNIVNILYTWWRTRDQNVETRFRAGSERMDRIDSRLASVEQTLRGAATKEDMHSLRLGLAALEGELREIRAMQAAAAETSKRQDMVLTRVEQFLLERK</sequence>
<evidence type="ECO:0000256" key="1">
    <source>
        <dbReference type="SAM" id="Phobius"/>
    </source>
</evidence>
<protein>
    <submittedName>
        <fullName evidence="2">DUF2730 family protein</fullName>
    </submittedName>
</protein>
<evidence type="ECO:0000313" key="3">
    <source>
        <dbReference type="Proteomes" id="UP001431963"/>
    </source>
</evidence>
<accession>A0ABU8C1C7</accession>
<keyword evidence="1" id="KW-0812">Transmembrane</keyword>
<gene>
    <name evidence="2" type="ORF">V6590_19605</name>
</gene>
<dbReference type="Proteomes" id="UP001431963">
    <property type="component" value="Unassembled WGS sequence"/>
</dbReference>
<name>A0ABU8C1C7_9RHOB</name>
<dbReference type="RefSeq" id="WP_335425406.1">
    <property type="nucleotide sequence ID" value="NZ_JBALHR010000022.1"/>
</dbReference>
<keyword evidence="3" id="KW-1185">Reference proteome</keyword>
<feature type="transmembrane region" description="Helical" evidence="1">
    <location>
        <begin position="12"/>
        <end position="33"/>
    </location>
</feature>
<organism evidence="2 3">
    <name type="scientific">Gemmobacter denitrificans</name>
    <dbReference type="NCBI Taxonomy" id="3123040"/>
    <lineage>
        <taxon>Bacteria</taxon>
        <taxon>Pseudomonadati</taxon>
        <taxon>Pseudomonadota</taxon>
        <taxon>Alphaproteobacteria</taxon>
        <taxon>Rhodobacterales</taxon>
        <taxon>Paracoccaceae</taxon>
        <taxon>Gemmobacter</taxon>
    </lineage>
</organism>
<comment type="caution">
    <text evidence="2">The sequence shown here is derived from an EMBL/GenBank/DDBJ whole genome shotgun (WGS) entry which is preliminary data.</text>
</comment>
<evidence type="ECO:0000313" key="2">
    <source>
        <dbReference type="EMBL" id="MEH7830363.1"/>
    </source>
</evidence>
<dbReference type="Pfam" id="PF10805">
    <property type="entry name" value="DUF2730"/>
    <property type="match status" value="1"/>
</dbReference>
<reference evidence="2" key="1">
    <citation type="submission" date="2024-02" db="EMBL/GenBank/DDBJ databases">
        <title>Genome sequences of strain Gemmobacter sp. JM10B15.</title>
        <authorList>
            <person name="Zhang M."/>
        </authorList>
    </citation>
    <scope>NUCLEOTIDE SEQUENCE</scope>
    <source>
        <strain evidence="2">JM10B15</strain>
    </source>
</reference>
<dbReference type="EMBL" id="JBALHR010000022">
    <property type="protein sequence ID" value="MEH7830363.1"/>
    <property type="molecule type" value="Genomic_DNA"/>
</dbReference>